<evidence type="ECO:0000256" key="2">
    <source>
        <dbReference type="ARBA" id="ARBA00022475"/>
    </source>
</evidence>
<evidence type="ECO:0000256" key="10">
    <source>
        <dbReference type="ARBA" id="ARBA00023209"/>
    </source>
</evidence>
<comment type="similarity">
    <text evidence="12">Belongs to the phospholipase D family. Cardiolipin synthase subfamily.</text>
</comment>
<dbReference type="GO" id="GO:0008808">
    <property type="term" value="F:cardiolipin synthase activity"/>
    <property type="evidence" value="ECO:0007669"/>
    <property type="project" value="UniProtKB-UniRule"/>
</dbReference>
<proteinExistence type="inferred from homology"/>
<dbReference type="RefSeq" id="WP_075367014.1">
    <property type="nucleotide sequence ID" value="NZ_MLBF01000064.1"/>
</dbReference>
<organism evidence="15 16">
    <name type="scientific">Desulfosporosinus metallidurans</name>
    <dbReference type="NCBI Taxonomy" id="1888891"/>
    <lineage>
        <taxon>Bacteria</taxon>
        <taxon>Bacillati</taxon>
        <taxon>Bacillota</taxon>
        <taxon>Clostridia</taxon>
        <taxon>Eubacteriales</taxon>
        <taxon>Desulfitobacteriaceae</taxon>
        <taxon>Desulfosporosinus</taxon>
    </lineage>
</organism>
<dbReference type="InterPro" id="IPR027379">
    <property type="entry name" value="CLS_N"/>
</dbReference>
<evidence type="ECO:0000256" key="11">
    <source>
        <dbReference type="ARBA" id="ARBA00023264"/>
    </source>
</evidence>
<comment type="catalytic activity">
    <reaction evidence="12">
        <text>2 a 1,2-diacyl-sn-glycero-3-phospho-(1'-sn-glycerol) = a cardiolipin + glycerol</text>
        <dbReference type="Rhea" id="RHEA:31451"/>
        <dbReference type="ChEBI" id="CHEBI:17754"/>
        <dbReference type="ChEBI" id="CHEBI:62237"/>
        <dbReference type="ChEBI" id="CHEBI:64716"/>
    </reaction>
</comment>
<keyword evidence="11 12" id="KW-1208">Phospholipid metabolism</keyword>
<evidence type="ECO:0000256" key="1">
    <source>
        <dbReference type="ARBA" id="ARBA00004651"/>
    </source>
</evidence>
<feature type="active site" evidence="12">
    <location>
        <position position="222"/>
    </location>
</feature>
<feature type="active site" evidence="12">
    <location>
        <position position="227"/>
    </location>
</feature>
<dbReference type="GO" id="GO:0032049">
    <property type="term" value="P:cardiolipin biosynthetic process"/>
    <property type="evidence" value="ECO:0007669"/>
    <property type="project" value="UniProtKB-UniRule"/>
</dbReference>
<comment type="function">
    <text evidence="12">Catalyzes the reversible phosphatidyl group transfer from one phosphatidylglycerol molecule to another to form cardiolipin (CL) (diphosphatidylglycerol) and glycerol.</text>
</comment>
<evidence type="ECO:0000256" key="7">
    <source>
        <dbReference type="ARBA" id="ARBA00022989"/>
    </source>
</evidence>
<keyword evidence="16" id="KW-1185">Reference proteome</keyword>
<feature type="domain" description="PLD phosphodiesterase" evidence="14">
    <location>
        <begin position="391"/>
        <end position="418"/>
    </location>
</feature>
<dbReference type="Gene3D" id="3.30.870.10">
    <property type="entry name" value="Endonuclease Chain A"/>
    <property type="match status" value="2"/>
</dbReference>
<dbReference type="InterPro" id="IPR030874">
    <property type="entry name" value="Cardiolipin_synth_Firmi"/>
</dbReference>
<evidence type="ECO:0000256" key="12">
    <source>
        <dbReference type="HAMAP-Rule" id="MF_01916"/>
    </source>
</evidence>
<keyword evidence="6" id="KW-0677">Repeat</keyword>
<evidence type="ECO:0000256" key="13">
    <source>
        <dbReference type="NCBIfam" id="TIGR04265"/>
    </source>
</evidence>
<dbReference type="CDD" id="cd09110">
    <property type="entry name" value="PLDc_CLS_1"/>
    <property type="match status" value="1"/>
</dbReference>
<keyword evidence="2 12" id="KW-1003">Cell membrane</keyword>
<feature type="domain" description="PLD phosphodiesterase" evidence="14">
    <location>
        <begin position="215"/>
        <end position="242"/>
    </location>
</feature>
<dbReference type="Pfam" id="PF13396">
    <property type="entry name" value="PLDc_N"/>
    <property type="match status" value="1"/>
</dbReference>
<evidence type="ECO:0000256" key="3">
    <source>
        <dbReference type="ARBA" id="ARBA00022516"/>
    </source>
</evidence>
<keyword evidence="7 12" id="KW-1133">Transmembrane helix</keyword>
<dbReference type="OrthoDB" id="9762009at2"/>
<dbReference type="InterPro" id="IPR001736">
    <property type="entry name" value="PLipase_D/transphosphatidylase"/>
</dbReference>
<sequence>MICFILIALVPLLGLLAAQLVVILESRNPEKTASWLAIFATWPIFGWILYILFGCSPRKAKLFRLKHLPGSRLPQLSIRQKEELSSEDIFFQEGSTASKRLARLLLQSGFAPLSRNNRVTVLTNGEEKFNALLRDLESAQDHIHMEYYIFRADQIGKEIQALLIRKSRSGAKVRMVFDGLGSRHLPKVFLQDLTEAGIEIGWFFPLHFPQLIGTLNYRNHRKLVVIDGKTGYLGGINVGDEYLSRDPKYGFWRDTHLRLEGESVQTMQETFLNDWYFITQEEITEERYYPRLEPGRETLTQVIAGGPDSKPESMKELFFTILATAQKEILLTTPYFIPDESMIMALKSAALSGITVKVLVQGKPDHKISYLASSSYYEDLLSAGVEIYQYQKGILHSKVLTVDEQICIVGSANFDIRSFQLDFELSAMLYSSELAVKLNRNFKQDLTDSLQIDREEHANRSLWQKMKEANARLLSPLL</sequence>
<dbReference type="EC" id="2.7.8.-" evidence="12 13"/>
<comment type="subcellular location">
    <subcellularLocation>
        <location evidence="1 12">Cell membrane</location>
        <topology evidence="1 12">Multi-pass membrane protein</topology>
    </subcellularLocation>
</comment>
<evidence type="ECO:0000256" key="6">
    <source>
        <dbReference type="ARBA" id="ARBA00022737"/>
    </source>
</evidence>
<dbReference type="NCBIfam" id="TIGR04265">
    <property type="entry name" value="bac_cardiolipin"/>
    <property type="match status" value="1"/>
</dbReference>
<comment type="caution">
    <text evidence="12">Lacks conserved residue(s) required for the propagation of feature annotation.</text>
</comment>
<keyword evidence="8 12" id="KW-0443">Lipid metabolism</keyword>
<dbReference type="InterPro" id="IPR022924">
    <property type="entry name" value="Cardiolipin_synthase"/>
</dbReference>
<dbReference type="FunFam" id="3.30.870.10:FF:000014">
    <property type="entry name" value="Cardiolipin synthase"/>
    <property type="match status" value="1"/>
</dbReference>
<feature type="transmembrane region" description="Helical" evidence="12">
    <location>
        <begin position="33"/>
        <end position="53"/>
    </location>
</feature>
<evidence type="ECO:0000256" key="5">
    <source>
        <dbReference type="ARBA" id="ARBA00022692"/>
    </source>
</evidence>
<dbReference type="CDD" id="cd09112">
    <property type="entry name" value="PLDc_CLS_2"/>
    <property type="match status" value="1"/>
</dbReference>
<dbReference type="SMART" id="SM00155">
    <property type="entry name" value="PLDc"/>
    <property type="match status" value="2"/>
</dbReference>
<dbReference type="InterPro" id="IPR025202">
    <property type="entry name" value="PLD-like_dom"/>
</dbReference>
<dbReference type="GO" id="GO:0005886">
    <property type="term" value="C:plasma membrane"/>
    <property type="evidence" value="ECO:0007669"/>
    <property type="project" value="UniProtKB-SubCell"/>
</dbReference>
<dbReference type="PROSITE" id="PS50035">
    <property type="entry name" value="PLD"/>
    <property type="match status" value="2"/>
</dbReference>
<dbReference type="STRING" id="1888891.DSOL_4725"/>
<feature type="active site" evidence="12">
    <location>
        <position position="403"/>
    </location>
</feature>
<gene>
    <name evidence="15" type="ORF">DSOL_4725</name>
</gene>
<comment type="caution">
    <text evidence="15">The sequence shown here is derived from an EMBL/GenBank/DDBJ whole genome shotgun (WGS) entry which is preliminary data.</text>
</comment>
<keyword evidence="9 12" id="KW-0472">Membrane</keyword>
<keyword evidence="4 12" id="KW-0808">Transferase</keyword>
<evidence type="ECO:0000259" key="14">
    <source>
        <dbReference type="PROSITE" id="PS50035"/>
    </source>
</evidence>
<dbReference type="AlphaFoldDB" id="A0A1Q8QIF1"/>
<keyword evidence="10 12" id="KW-0594">Phospholipid biosynthesis</keyword>
<dbReference type="PANTHER" id="PTHR21248">
    <property type="entry name" value="CARDIOLIPIN SYNTHASE"/>
    <property type="match status" value="1"/>
</dbReference>
<evidence type="ECO:0000256" key="8">
    <source>
        <dbReference type="ARBA" id="ARBA00023098"/>
    </source>
</evidence>
<reference evidence="15 16" key="1">
    <citation type="submission" date="2016-09" db="EMBL/GenBank/DDBJ databases">
        <title>Complete genome of Desulfosporosinus sp. OL.</title>
        <authorList>
            <person name="Mardanov A."/>
            <person name="Beletsky A."/>
            <person name="Panova A."/>
            <person name="Karnachuk O."/>
            <person name="Ravin N."/>
        </authorList>
    </citation>
    <scope>NUCLEOTIDE SEQUENCE [LARGE SCALE GENOMIC DNA]</scope>
    <source>
        <strain evidence="15 16">OL</strain>
    </source>
</reference>
<feature type="active site" evidence="12">
    <location>
        <position position="396"/>
    </location>
</feature>
<evidence type="ECO:0000256" key="9">
    <source>
        <dbReference type="ARBA" id="ARBA00023136"/>
    </source>
</evidence>
<dbReference type="EMBL" id="MLBF01000064">
    <property type="protein sequence ID" value="OLN27058.1"/>
    <property type="molecule type" value="Genomic_DNA"/>
</dbReference>
<protein>
    <recommendedName>
        <fullName evidence="12 13">Cardiolipin synthase</fullName>
        <shortName evidence="12">CL synthase</shortName>
        <ecNumber evidence="12 13">2.7.8.-</ecNumber>
    </recommendedName>
</protein>
<name>A0A1Q8QIF1_9FIRM</name>
<dbReference type="Proteomes" id="UP000186102">
    <property type="component" value="Unassembled WGS sequence"/>
</dbReference>
<dbReference type="HAMAP" id="MF_01916">
    <property type="entry name" value="Cardiolipin_synth_Cls"/>
    <property type="match status" value="1"/>
</dbReference>
<keyword evidence="3 12" id="KW-0444">Lipid biosynthesis</keyword>
<dbReference type="PANTHER" id="PTHR21248:SF22">
    <property type="entry name" value="PHOSPHOLIPASE D"/>
    <property type="match status" value="1"/>
</dbReference>
<feature type="active site" evidence="12">
    <location>
        <position position="398"/>
    </location>
</feature>
<evidence type="ECO:0000313" key="15">
    <source>
        <dbReference type="EMBL" id="OLN27058.1"/>
    </source>
</evidence>
<dbReference type="SUPFAM" id="SSF56024">
    <property type="entry name" value="Phospholipase D/nuclease"/>
    <property type="match status" value="2"/>
</dbReference>
<accession>A0A1Q8QIF1</accession>
<evidence type="ECO:0000256" key="4">
    <source>
        <dbReference type="ARBA" id="ARBA00022679"/>
    </source>
</evidence>
<evidence type="ECO:0000313" key="16">
    <source>
        <dbReference type="Proteomes" id="UP000186102"/>
    </source>
</evidence>
<feature type="active site" evidence="12">
    <location>
        <position position="220"/>
    </location>
</feature>
<dbReference type="Pfam" id="PF13091">
    <property type="entry name" value="PLDc_2"/>
    <property type="match status" value="2"/>
</dbReference>
<keyword evidence="5 12" id="KW-0812">Transmembrane</keyword>